<dbReference type="KEGG" id="tsr:106554913"/>
<dbReference type="RefSeq" id="XP_013929133.1">
    <property type="nucleotide sequence ID" value="XM_014073658.1"/>
</dbReference>
<dbReference type="InterPro" id="IPR040401">
    <property type="entry name" value="CCDC162"/>
</dbReference>
<reference evidence="3" key="1">
    <citation type="submission" date="2025-08" db="UniProtKB">
        <authorList>
            <consortium name="RefSeq"/>
        </authorList>
    </citation>
    <scope>IDENTIFICATION</scope>
</reference>
<protein>
    <recommendedName>
        <fullName evidence="1">DUF4549 domain-containing protein</fullName>
    </recommendedName>
</protein>
<dbReference type="OrthoDB" id="76966at2759"/>
<feature type="domain" description="DUF4549" evidence="1">
    <location>
        <begin position="5"/>
        <end position="142"/>
    </location>
</feature>
<sequence length="437" mass="50817">MDDIYKISSTERVQQVEKALAVQLTELKTEIEGNGILQGTPHCSVPLPKDIDYFRREREWTLKKCLQVAEAKPLVIQTDVLKRELDSCLKREYTPESLSLLLYQFYIDRIPQLVQSKYLHMLRWKRFCQHSSIIEQLYPFYQKQVTQIMQEYNDAIQRAARLSSVRESFLTGKEIPINLVTQEDLMIYTQWLICHLHSLKTIHAYLQVLQHLPISHRTEVTIDRYQFQGDGDKSKASGKMDFLSPRMQVSVHPSTLAMEGTIAKIALPQHTAEIDQLKPQLRLLLSQLDINYDVENLKHSANEMELFSMVKHKFRSIFNKQQTMRTFPVYDAGTPGSEKLGLMNSNVTLKKRANWTSFVKIKPQQDPWQQKVLIKLKQWKKVDEQLEIQSKLLQDTGSYFFGAVSCGVQFSDFINIHSDMRLSKLDTVLLIHEAAEQ</sequence>
<dbReference type="Proteomes" id="UP000504617">
    <property type="component" value="Unplaced"/>
</dbReference>
<dbReference type="PANTHER" id="PTHR33331:SF13">
    <property type="entry name" value="COILED-COIL DOMAIN CONTAINING 162"/>
    <property type="match status" value="1"/>
</dbReference>
<dbReference type="AlphaFoldDB" id="A0A6I9YWV1"/>
<dbReference type="PANTHER" id="PTHR33331">
    <property type="entry name" value="COILED-COIL DOMAIN-CONTAINING PROTEIN 162"/>
    <property type="match status" value="1"/>
</dbReference>
<evidence type="ECO:0000313" key="3">
    <source>
        <dbReference type="RefSeq" id="XP_013929133.1"/>
    </source>
</evidence>
<organism evidence="2 3">
    <name type="scientific">Thamnophis sirtalis</name>
    <dbReference type="NCBI Taxonomy" id="35019"/>
    <lineage>
        <taxon>Eukaryota</taxon>
        <taxon>Metazoa</taxon>
        <taxon>Chordata</taxon>
        <taxon>Craniata</taxon>
        <taxon>Vertebrata</taxon>
        <taxon>Euteleostomi</taxon>
        <taxon>Lepidosauria</taxon>
        <taxon>Squamata</taxon>
        <taxon>Bifurcata</taxon>
        <taxon>Unidentata</taxon>
        <taxon>Episquamata</taxon>
        <taxon>Toxicofera</taxon>
        <taxon>Serpentes</taxon>
        <taxon>Colubroidea</taxon>
        <taxon>Colubridae</taxon>
        <taxon>Natricinae</taxon>
        <taxon>Thamnophis</taxon>
    </lineage>
</organism>
<proteinExistence type="predicted"/>
<dbReference type="InterPro" id="IPR029376">
    <property type="entry name" value="DUF4549"/>
</dbReference>
<evidence type="ECO:0000259" key="1">
    <source>
        <dbReference type="Pfam" id="PF15082"/>
    </source>
</evidence>
<gene>
    <name evidence="3" type="primary">LOC106554913</name>
</gene>
<evidence type="ECO:0000313" key="2">
    <source>
        <dbReference type="Proteomes" id="UP000504617"/>
    </source>
</evidence>
<keyword evidence="2" id="KW-1185">Reference proteome</keyword>
<dbReference type="GeneID" id="106554913"/>
<accession>A0A6I9YWV1</accession>
<name>A0A6I9YWV1_9SAUR</name>
<dbReference type="Pfam" id="PF15082">
    <property type="entry name" value="DUF4549"/>
    <property type="match status" value="1"/>
</dbReference>